<reference evidence="3" key="1">
    <citation type="journal article" date="2014" name="Sci. Data">
        <title>Genomes of diverse isolates of the marine cyanobacterium Prochlorococcus.</title>
        <authorList>
            <person name="Biller S."/>
            <person name="Berube P."/>
            <person name="Thompson J."/>
            <person name="Kelly L."/>
            <person name="Roggensack S."/>
            <person name="Awad L."/>
            <person name="Roache-Johnson K."/>
            <person name="Ding H."/>
            <person name="Giovannoni S.J."/>
            <person name="Moore L.R."/>
            <person name="Chisholm S.W."/>
        </authorList>
    </citation>
    <scope>NUCLEOTIDE SEQUENCE [LARGE SCALE GENOMIC DNA]</scope>
    <source>
        <strain evidence="3">GP2</strain>
    </source>
</reference>
<dbReference type="OrthoDB" id="572723at2"/>
<dbReference type="Proteomes" id="UP000030598">
    <property type="component" value="Unassembled WGS sequence"/>
</dbReference>
<protein>
    <submittedName>
        <fullName evidence="2">Putative Helix-turn-helix domain of resolvase</fullName>
    </submittedName>
</protein>
<dbReference type="RefSeq" id="WP_032524693.1">
    <property type="nucleotide sequence ID" value="NZ_CP138934.1"/>
</dbReference>
<sequence>MESIDSNISSDEELVGIDEVQKFLNRSRASVYRYTNTDLRNLNPSFNPRKLNPEFRTDQKDPLKFHPNEVARFAKDILRIKEVTVEVFNTPSSAAQNIMAQILDELKSIRSLLEKE</sequence>
<gene>
    <name evidence="2" type="ORF">EU91_1220</name>
</gene>
<evidence type="ECO:0000313" key="3">
    <source>
        <dbReference type="Proteomes" id="UP000030598"/>
    </source>
</evidence>
<evidence type="ECO:0000256" key="1">
    <source>
        <dbReference type="SAM" id="MobiDB-lite"/>
    </source>
</evidence>
<dbReference type="AlphaFoldDB" id="A0A0A1ZC20"/>
<accession>A0A0A1ZC20</accession>
<dbReference type="EMBL" id="JNAH01000006">
    <property type="protein sequence ID" value="KGF86995.1"/>
    <property type="molecule type" value="Genomic_DNA"/>
</dbReference>
<dbReference type="STRING" id="59925.EU91_1220"/>
<comment type="caution">
    <text evidence="2">The sequence shown here is derived from an EMBL/GenBank/DDBJ whole genome shotgun (WGS) entry which is preliminary data.</text>
</comment>
<feature type="region of interest" description="Disordered" evidence="1">
    <location>
        <begin position="43"/>
        <end position="62"/>
    </location>
</feature>
<evidence type="ECO:0000313" key="2">
    <source>
        <dbReference type="EMBL" id="KGF86995.1"/>
    </source>
</evidence>
<proteinExistence type="predicted"/>
<name>A0A0A1ZC20_PROMR</name>
<organism evidence="2 3">
    <name type="scientific">Prochlorococcus marinus str. GP2</name>
    <dbReference type="NCBI Taxonomy" id="59925"/>
    <lineage>
        <taxon>Bacteria</taxon>
        <taxon>Bacillati</taxon>
        <taxon>Cyanobacteriota</taxon>
        <taxon>Cyanophyceae</taxon>
        <taxon>Synechococcales</taxon>
        <taxon>Prochlorococcaceae</taxon>
        <taxon>Prochlorococcus</taxon>
    </lineage>
</organism>
<dbReference type="eggNOG" id="ENOG5032R62">
    <property type="taxonomic scope" value="Bacteria"/>
</dbReference>
<feature type="compositionally biased region" description="Basic and acidic residues" evidence="1">
    <location>
        <begin position="51"/>
        <end position="62"/>
    </location>
</feature>